<sequence>MSKLINLVGQKFGKLLVLRHLKKDKYGNHEWLCRCDCGQEKIIRGDYLKSGHTQSCGCLQKKMTSMKNTIHGHNKNGQSSKTYMIWAAIIQRCTNPSNGNYLYYGGRGITVCKRWRKFENFLKDMGEAPKGLQIDRINNDKGYCKSNCRWATRKEQARNTRTNHLITCFGKTQCITAWAEEIGIHVNTIYWRLNHGWSIEKALMTPVRKHKKRRK</sequence>
<protein>
    <submittedName>
        <fullName evidence="1">Uncharacterized protein</fullName>
    </submittedName>
</protein>
<organism evidence="1">
    <name type="scientific">marine sediment metagenome</name>
    <dbReference type="NCBI Taxonomy" id="412755"/>
    <lineage>
        <taxon>unclassified sequences</taxon>
        <taxon>metagenomes</taxon>
        <taxon>ecological metagenomes</taxon>
    </lineage>
</organism>
<gene>
    <name evidence="1" type="ORF">LCGC14_0142390</name>
</gene>
<name>A0A0F9V4S8_9ZZZZ</name>
<evidence type="ECO:0000313" key="1">
    <source>
        <dbReference type="EMBL" id="KKN98994.1"/>
    </source>
</evidence>
<comment type="caution">
    <text evidence="1">The sequence shown here is derived from an EMBL/GenBank/DDBJ whole genome shotgun (WGS) entry which is preliminary data.</text>
</comment>
<reference evidence="1" key="1">
    <citation type="journal article" date="2015" name="Nature">
        <title>Complex archaea that bridge the gap between prokaryotes and eukaryotes.</title>
        <authorList>
            <person name="Spang A."/>
            <person name="Saw J.H."/>
            <person name="Jorgensen S.L."/>
            <person name="Zaremba-Niedzwiedzka K."/>
            <person name="Martijn J."/>
            <person name="Lind A.E."/>
            <person name="van Eijk R."/>
            <person name="Schleper C."/>
            <person name="Guy L."/>
            <person name="Ettema T.J."/>
        </authorList>
    </citation>
    <scope>NUCLEOTIDE SEQUENCE</scope>
</reference>
<dbReference type="AlphaFoldDB" id="A0A0F9V4S8"/>
<proteinExistence type="predicted"/>
<dbReference type="EMBL" id="LAZR01000049">
    <property type="protein sequence ID" value="KKN98994.1"/>
    <property type="molecule type" value="Genomic_DNA"/>
</dbReference>
<accession>A0A0F9V4S8</accession>